<protein>
    <recommendedName>
        <fullName evidence="1">CBM2 domain-containing protein</fullName>
    </recommendedName>
</protein>
<dbReference type="SUPFAM" id="SSF49384">
    <property type="entry name" value="Carbohydrate-binding domain"/>
    <property type="match status" value="1"/>
</dbReference>
<dbReference type="InterPro" id="IPR001919">
    <property type="entry name" value="CBD2"/>
</dbReference>
<keyword evidence="3" id="KW-1185">Reference proteome</keyword>
<accession>A0ABQ3Y0L5</accession>
<proteinExistence type="predicted"/>
<dbReference type="Pfam" id="PF00553">
    <property type="entry name" value="CBM_2"/>
    <property type="match status" value="1"/>
</dbReference>
<dbReference type="SMART" id="SM00637">
    <property type="entry name" value="CBD_II"/>
    <property type="match status" value="1"/>
</dbReference>
<gene>
    <name evidence="2" type="ORF">Ade02nite_21460</name>
</gene>
<dbReference type="EMBL" id="BOMI01000034">
    <property type="protein sequence ID" value="GID73505.1"/>
    <property type="molecule type" value="Genomic_DNA"/>
</dbReference>
<dbReference type="InterPro" id="IPR012291">
    <property type="entry name" value="CBM2_carb-bd_dom_sf"/>
</dbReference>
<feature type="domain" description="CBM2" evidence="1">
    <location>
        <begin position="1"/>
        <end position="82"/>
    </location>
</feature>
<name>A0ABQ3Y0L5_9ACTN</name>
<dbReference type="InterPro" id="IPR008965">
    <property type="entry name" value="CBM2/CBM3_carb-bd_dom_sf"/>
</dbReference>
<dbReference type="PROSITE" id="PS51173">
    <property type="entry name" value="CBM2"/>
    <property type="match status" value="1"/>
</dbReference>
<organism evidence="2 3">
    <name type="scientific">Paractinoplanes deccanensis</name>
    <dbReference type="NCBI Taxonomy" id="113561"/>
    <lineage>
        <taxon>Bacteria</taxon>
        <taxon>Bacillati</taxon>
        <taxon>Actinomycetota</taxon>
        <taxon>Actinomycetes</taxon>
        <taxon>Micromonosporales</taxon>
        <taxon>Micromonosporaceae</taxon>
        <taxon>Paractinoplanes</taxon>
    </lineage>
</organism>
<evidence type="ECO:0000259" key="1">
    <source>
        <dbReference type="PROSITE" id="PS51173"/>
    </source>
</evidence>
<reference evidence="2 3" key="1">
    <citation type="submission" date="2021-01" db="EMBL/GenBank/DDBJ databases">
        <title>Whole genome shotgun sequence of Actinoplanes deccanensis NBRC 13994.</title>
        <authorList>
            <person name="Komaki H."/>
            <person name="Tamura T."/>
        </authorList>
    </citation>
    <scope>NUCLEOTIDE SEQUENCE [LARGE SCALE GENOMIC DNA]</scope>
    <source>
        <strain evidence="2 3">NBRC 13994</strain>
    </source>
</reference>
<comment type="caution">
    <text evidence="2">The sequence shown here is derived from an EMBL/GenBank/DDBJ whole genome shotgun (WGS) entry which is preliminary data.</text>
</comment>
<dbReference type="Proteomes" id="UP000609879">
    <property type="component" value="Unassembled WGS sequence"/>
</dbReference>
<sequence length="82" mass="7969">MTVKNTGATAATGWSAGWTFTAGQTLTNAWNGTATQTGTAVTVRNAGYNGALAAGASTTFGFLGSVAGANNPVPSPVTCALS</sequence>
<evidence type="ECO:0000313" key="3">
    <source>
        <dbReference type="Proteomes" id="UP000609879"/>
    </source>
</evidence>
<evidence type="ECO:0000313" key="2">
    <source>
        <dbReference type="EMBL" id="GID73505.1"/>
    </source>
</evidence>
<dbReference type="Gene3D" id="2.60.40.290">
    <property type="match status" value="1"/>
</dbReference>